<dbReference type="Proteomes" id="UP000294721">
    <property type="component" value="Unassembled WGS sequence"/>
</dbReference>
<evidence type="ECO:0000313" key="1">
    <source>
        <dbReference type="EMBL" id="TCP10456.1"/>
    </source>
</evidence>
<reference evidence="2" key="3">
    <citation type="journal article" date="2022" name="Res Sq">
        <title>Evolution of multicellular longitudinally dividing oral cavity symbionts (Neisseriaceae).</title>
        <authorList>
            <person name="Nyongesa S."/>
            <person name="Weber P."/>
            <person name="Bernet E."/>
            <person name="Pullido F."/>
            <person name="Nieckarz M."/>
            <person name="Delaby M."/>
            <person name="Nieves C."/>
            <person name="Viehboeck T."/>
            <person name="Krause N."/>
            <person name="Rivera-Millot A."/>
            <person name="Nakamura A."/>
            <person name="Vischer N."/>
            <person name="VanNieuwenhze M."/>
            <person name="Brun Y."/>
            <person name="Cava F."/>
            <person name="Bulgheresi S."/>
            <person name="Veyrier F."/>
        </authorList>
    </citation>
    <scope>NUCLEOTIDE SEQUENCE</scope>
    <source>
        <strain evidence="2">1258/02</strain>
    </source>
</reference>
<dbReference type="RefSeq" id="WP_132952123.1">
    <property type="nucleotide sequence ID" value="NZ_CP091507.1"/>
</dbReference>
<evidence type="ECO:0000313" key="3">
    <source>
        <dbReference type="Proteomes" id="UP000294721"/>
    </source>
</evidence>
<protein>
    <submittedName>
        <fullName evidence="2">Uncharacterized protein</fullName>
    </submittedName>
</protein>
<reference evidence="1 3" key="1">
    <citation type="submission" date="2019-03" db="EMBL/GenBank/DDBJ databases">
        <title>Genomic Encyclopedia of Type Strains, Phase IV (KMG-IV): sequencing the most valuable type-strain genomes for metagenomic binning, comparative biology and taxonomic classification.</title>
        <authorList>
            <person name="Goeker M."/>
        </authorList>
    </citation>
    <scope>NUCLEOTIDE SEQUENCE [LARGE SCALE GENOMIC DNA]</scope>
    <source>
        <strain evidence="1 3">DSM 17474</strain>
    </source>
</reference>
<name>A0AAE9GR23_9NEIS</name>
<evidence type="ECO:0000313" key="4">
    <source>
        <dbReference type="Proteomes" id="UP000829756"/>
    </source>
</evidence>
<organism evidence="2 4">
    <name type="scientific">Uruburuella suis</name>
    <dbReference type="NCBI Taxonomy" id="252130"/>
    <lineage>
        <taxon>Bacteria</taxon>
        <taxon>Pseudomonadati</taxon>
        <taxon>Pseudomonadota</taxon>
        <taxon>Betaproteobacteria</taxon>
        <taxon>Neisseriales</taxon>
        <taxon>Neisseriaceae</taxon>
        <taxon>Uruburuella</taxon>
    </lineage>
</organism>
<sequence length="100" mass="9794">MQTNVVLLSFEESSKAYQALSELKQAAVQGKIGLNTAAVVERNLDGSLKFGDGASDGAAGDAALAGTAIGALVGVLGGPLGVLMLGATGGFLGSLCRSTP</sequence>
<keyword evidence="3" id="KW-1185">Reference proteome</keyword>
<dbReference type="EMBL" id="CP091507">
    <property type="protein sequence ID" value="UOO78425.1"/>
    <property type="molecule type" value="Genomic_DNA"/>
</dbReference>
<gene>
    <name evidence="1" type="ORF">EV680_101121</name>
    <name evidence="2" type="ORF">LVJ78_06775</name>
</gene>
<dbReference type="KEGG" id="usu:LVJ78_06775"/>
<dbReference type="AlphaFoldDB" id="A0AAE9GR23"/>
<proteinExistence type="predicted"/>
<accession>A0AAE9GR23</accession>
<evidence type="ECO:0000313" key="2">
    <source>
        <dbReference type="EMBL" id="UOO78425.1"/>
    </source>
</evidence>
<dbReference type="Proteomes" id="UP000829756">
    <property type="component" value="Chromosome"/>
</dbReference>
<reference evidence="2" key="2">
    <citation type="submission" date="2021-12" db="EMBL/GenBank/DDBJ databases">
        <authorList>
            <person name="Veyrier F.J."/>
        </authorList>
    </citation>
    <scope>NUCLEOTIDE SEQUENCE</scope>
    <source>
        <strain evidence="2">1258/02</strain>
    </source>
</reference>
<dbReference type="EMBL" id="SLXE01000001">
    <property type="protein sequence ID" value="TCP10456.1"/>
    <property type="molecule type" value="Genomic_DNA"/>
</dbReference>